<evidence type="ECO:0000313" key="2">
    <source>
        <dbReference type="Proteomes" id="UP000663069"/>
    </source>
</evidence>
<reference evidence="1 2" key="1">
    <citation type="submission" date="2020-10" db="EMBL/GenBank/DDBJ databases">
        <title>Genome Sequencing of Rodentibacter spp. strain DSM111151.</title>
        <authorList>
            <person name="Benga L."/>
            <person name="Lautwein T."/>
        </authorList>
    </citation>
    <scope>NUCLEOTIDE SEQUENCE [LARGE SCALE GENOMIC DNA]</scope>
    <source>
        <strain evidence="1 2">DSM 111151</strain>
    </source>
</reference>
<dbReference type="EMBL" id="CP063056">
    <property type="protein sequence ID" value="QPB43047.1"/>
    <property type="molecule type" value="Genomic_DNA"/>
</dbReference>
<name>A0ABX6UY64_9PAST</name>
<dbReference type="RefSeq" id="WP_194812624.1">
    <property type="nucleotide sequence ID" value="NZ_CP063056.1"/>
</dbReference>
<proteinExistence type="predicted"/>
<keyword evidence="2" id="KW-1185">Reference proteome</keyword>
<evidence type="ECO:0000313" key="1">
    <source>
        <dbReference type="EMBL" id="QPB43047.1"/>
    </source>
</evidence>
<gene>
    <name evidence="1" type="ORF">IHV77_02715</name>
</gene>
<protein>
    <submittedName>
        <fullName evidence="1">Uncharacterized protein</fullName>
    </submittedName>
</protein>
<sequence length="123" mass="14269">MYVQESKSPVEQWYEEQGIPRPTAKNGEDVLYQMALSKYEVERAFNGLTHKQSGILKAVADIEPDEDYIRPDLTGDKLWHYNDKGIDKLVKGLKEMTGIRTAFPRALRRADFYQLDPYTRGKE</sequence>
<accession>A0ABX6UY64</accession>
<organism evidence="1 2">
    <name type="scientific">Rodentibacter haemolyticus</name>
    <dbReference type="NCBI Taxonomy" id="2778911"/>
    <lineage>
        <taxon>Bacteria</taxon>
        <taxon>Pseudomonadati</taxon>
        <taxon>Pseudomonadota</taxon>
        <taxon>Gammaproteobacteria</taxon>
        <taxon>Pasteurellales</taxon>
        <taxon>Pasteurellaceae</taxon>
        <taxon>Rodentibacter</taxon>
    </lineage>
</organism>
<dbReference type="Proteomes" id="UP000663069">
    <property type="component" value="Chromosome"/>
</dbReference>